<comment type="subcellular location">
    <subcellularLocation>
        <location evidence="1">Endomembrane system</location>
        <topology evidence="1">Multi-pass membrane protein</topology>
    </subcellularLocation>
    <subcellularLocation>
        <location evidence="2">Golgi apparatus membrane</location>
    </subcellularLocation>
</comment>
<sequence>VILTGLSALIILTSITASGVGLLTADRLTEGNLQRLTAIASGLLLGSALLVVLPEGFHMVSGADGLAYSPLTLGTAVAAGFIFMLVLEGMGLSHAIHEEHHDHQAGHGHGHVHHPNSGLVMAVGLSMHAIGDGLAIGAATASGETSISILVAFGVLVHRVPAALSLGVFSSHENATSTSLWGGLLLFALATPAGAITAYFVLDNASGSLVGIVLLFSAGTFIYVTTVDTLPSIHNPETGPRSARVVVVSAALFAAALFALSAAGVLTHGEHAEHAMRAAIGSGEM</sequence>
<feature type="transmembrane region" description="Helical" evidence="7">
    <location>
        <begin position="66"/>
        <end position="87"/>
    </location>
</feature>
<evidence type="ECO:0000256" key="3">
    <source>
        <dbReference type="ARBA" id="ARBA00022692"/>
    </source>
</evidence>
<dbReference type="PANTHER" id="PTHR16133">
    <property type="entry name" value="SOLUTE CARRIER FAMILY 39 ZINC TRANSPORTER , MEMBER 9-RELATED"/>
    <property type="match status" value="1"/>
</dbReference>
<dbReference type="Pfam" id="PF02535">
    <property type="entry name" value="Zip"/>
    <property type="match status" value="1"/>
</dbReference>
<keyword evidence="4 7" id="KW-1133">Transmembrane helix</keyword>
<evidence type="ECO:0000256" key="2">
    <source>
        <dbReference type="ARBA" id="ARBA00004394"/>
    </source>
</evidence>
<evidence type="ECO:0000256" key="5">
    <source>
        <dbReference type="ARBA" id="ARBA00023034"/>
    </source>
</evidence>
<feature type="non-terminal residue" evidence="8">
    <location>
        <position position="1"/>
    </location>
</feature>
<evidence type="ECO:0000256" key="6">
    <source>
        <dbReference type="ARBA" id="ARBA00023136"/>
    </source>
</evidence>
<feature type="transmembrane region" description="Helical" evidence="7">
    <location>
        <begin position="36"/>
        <end position="54"/>
    </location>
</feature>
<evidence type="ECO:0008006" key="9">
    <source>
        <dbReference type="Google" id="ProtNLM"/>
    </source>
</evidence>
<dbReference type="InterPro" id="IPR045891">
    <property type="entry name" value="ZIP9"/>
</dbReference>
<reference evidence="8" key="1">
    <citation type="submission" date="2018-05" db="EMBL/GenBank/DDBJ databases">
        <authorList>
            <person name="Lanie J.A."/>
            <person name="Ng W.-L."/>
            <person name="Kazmierczak K.M."/>
            <person name="Andrzejewski T.M."/>
            <person name="Davidsen T.M."/>
            <person name="Wayne K.J."/>
            <person name="Tettelin H."/>
            <person name="Glass J.I."/>
            <person name="Rusch D."/>
            <person name="Podicherti R."/>
            <person name="Tsui H.-C.T."/>
            <person name="Winkler M.E."/>
        </authorList>
    </citation>
    <scope>NUCLEOTIDE SEQUENCE</scope>
</reference>
<dbReference type="GO" id="GO:0006829">
    <property type="term" value="P:zinc ion transport"/>
    <property type="evidence" value="ECO:0007669"/>
    <property type="project" value="InterPro"/>
</dbReference>
<dbReference type="GO" id="GO:0000139">
    <property type="term" value="C:Golgi membrane"/>
    <property type="evidence" value="ECO:0007669"/>
    <property type="project" value="UniProtKB-SubCell"/>
</dbReference>
<gene>
    <name evidence="8" type="ORF">METZ01_LOCUS28842</name>
</gene>
<proteinExistence type="predicted"/>
<name>A0A381QAH3_9ZZZZ</name>
<accession>A0A381QAH3</accession>
<feature type="transmembrane region" description="Helical" evidence="7">
    <location>
        <begin position="149"/>
        <end position="169"/>
    </location>
</feature>
<keyword evidence="6 7" id="KW-0472">Membrane</keyword>
<evidence type="ECO:0000256" key="7">
    <source>
        <dbReference type="SAM" id="Phobius"/>
    </source>
</evidence>
<feature type="transmembrane region" description="Helical" evidence="7">
    <location>
        <begin position="246"/>
        <end position="267"/>
    </location>
</feature>
<evidence type="ECO:0000256" key="4">
    <source>
        <dbReference type="ARBA" id="ARBA00022989"/>
    </source>
</evidence>
<feature type="transmembrane region" description="Helical" evidence="7">
    <location>
        <begin position="181"/>
        <end position="202"/>
    </location>
</feature>
<dbReference type="AlphaFoldDB" id="A0A381QAH3"/>
<keyword evidence="3 7" id="KW-0812">Transmembrane</keyword>
<dbReference type="EMBL" id="UINC01001261">
    <property type="protein sequence ID" value="SUZ75988.1"/>
    <property type="molecule type" value="Genomic_DNA"/>
</dbReference>
<keyword evidence="5" id="KW-0333">Golgi apparatus</keyword>
<evidence type="ECO:0000256" key="1">
    <source>
        <dbReference type="ARBA" id="ARBA00004127"/>
    </source>
</evidence>
<dbReference type="PANTHER" id="PTHR16133:SF0">
    <property type="entry name" value="ZINC_IRON REGULATED TRANSPORTER-RELATED PROTEIN 102B, ISOFORM E"/>
    <property type="match status" value="1"/>
</dbReference>
<evidence type="ECO:0000313" key="8">
    <source>
        <dbReference type="EMBL" id="SUZ75988.1"/>
    </source>
</evidence>
<dbReference type="GO" id="GO:0046873">
    <property type="term" value="F:metal ion transmembrane transporter activity"/>
    <property type="evidence" value="ECO:0007669"/>
    <property type="project" value="InterPro"/>
</dbReference>
<feature type="transmembrane region" description="Helical" evidence="7">
    <location>
        <begin position="209"/>
        <end position="226"/>
    </location>
</feature>
<feature type="transmembrane region" description="Helical" evidence="7">
    <location>
        <begin position="6"/>
        <end position="24"/>
    </location>
</feature>
<dbReference type="InterPro" id="IPR003689">
    <property type="entry name" value="ZIP"/>
</dbReference>
<protein>
    <recommendedName>
        <fullName evidence="9">Zinc/iron permease</fullName>
    </recommendedName>
</protein>
<organism evidence="8">
    <name type="scientific">marine metagenome</name>
    <dbReference type="NCBI Taxonomy" id="408172"/>
    <lineage>
        <taxon>unclassified sequences</taxon>
        <taxon>metagenomes</taxon>
        <taxon>ecological metagenomes</taxon>
    </lineage>
</organism>